<protein>
    <submittedName>
        <fullName evidence="1">Alpha-ribazole kinase</fullName>
    </submittedName>
</protein>
<accession>A0A285TG00</accession>
<dbReference type="GO" id="GO:0016301">
    <property type="term" value="F:kinase activity"/>
    <property type="evidence" value="ECO:0007669"/>
    <property type="project" value="UniProtKB-KW"/>
</dbReference>
<dbReference type="RefSeq" id="WP_097074572.1">
    <property type="nucleotide sequence ID" value="NZ_OBMQ01000012.1"/>
</dbReference>
<gene>
    <name evidence="1" type="ORF">SAMN05880501_11288</name>
</gene>
<proteinExistence type="predicted"/>
<organism evidence="1 2">
    <name type="scientific">Ureibacillus xyleni</name>
    <dbReference type="NCBI Taxonomy" id="614648"/>
    <lineage>
        <taxon>Bacteria</taxon>
        <taxon>Bacillati</taxon>
        <taxon>Bacillota</taxon>
        <taxon>Bacilli</taxon>
        <taxon>Bacillales</taxon>
        <taxon>Caryophanaceae</taxon>
        <taxon>Ureibacillus</taxon>
    </lineage>
</organism>
<sequence length="224" mass="24812">MRNAIKIDKDTIITIDNSGCIGEKEHDYVKVSNEVAAYYSARVSILEQWCAGAQPTHLFLANFTSEEAWGDYEKGFAKVFEEIGEKMPPLNGSTESNFTSMQSGLSLTVVGKIAFEVNEENCDWFIVGKPLVGEEVVNNLNDVAKLNELILLIKLGVVKHVWPVGSKGIKAECKKIFKNNEIECALPLEKSGGPSTCVIVAVDREQLEQFYEIVSVPVEQLIIK</sequence>
<keyword evidence="2" id="KW-1185">Reference proteome</keyword>
<evidence type="ECO:0000313" key="1">
    <source>
        <dbReference type="EMBL" id="SOC20982.1"/>
    </source>
</evidence>
<dbReference type="AlphaFoldDB" id="A0A285TG00"/>
<dbReference type="Proteomes" id="UP000219636">
    <property type="component" value="Unassembled WGS sequence"/>
</dbReference>
<evidence type="ECO:0000313" key="2">
    <source>
        <dbReference type="Proteomes" id="UP000219636"/>
    </source>
</evidence>
<keyword evidence="1" id="KW-0808">Transferase</keyword>
<dbReference type="OrthoDB" id="9805740at2"/>
<reference evidence="2" key="1">
    <citation type="submission" date="2017-08" db="EMBL/GenBank/DDBJ databases">
        <authorList>
            <person name="Varghese N."/>
            <person name="Submissions S."/>
        </authorList>
    </citation>
    <scope>NUCLEOTIDE SEQUENCE [LARGE SCALE GENOMIC DNA]</scope>
    <source>
        <strain evidence="2">JC22</strain>
    </source>
</reference>
<keyword evidence="1" id="KW-0418">Kinase</keyword>
<name>A0A285TG00_9BACL</name>
<dbReference type="EMBL" id="OBMQ01000012">
    <property type="protein sequence ID" value="SOC20982.1"/>
    <property type="molecule type" value="Genomic_DNA"/>
</dbReference>